<feature type="compositionally biased region" description="Basic residues" evidence="1">
    <location>
        <begin position="90"/>
        <end position="102"/>
    </location>
</feature>
<evidence type="ECO:0000256" key="1">
    <source>
        <dbReference type="SAM" id="MobiDB-lite"/>
    </source>
</evidence>
<keyword evidence="3" id="KW-1185">Reference proteome</keyword>
<comment type="caution">
    <text evidence="2">The sequence shown here is derived from an EMBL/GenBank/DDBJ whole genome shotgun (WGS) entry which is preliminary data.</text>
</comment>
<name>A0AAV0VR92_9HEMI</name>
<accession>A0AAV0VR92</accession>
<evidence type="ECO:0000313" key="2">
    <source>
        <dbReference type="EMBL" id="CAI6345253.1"/>
    </source>
</evidence>
<sequence>MNCQQLTTVCIVMTTYKMASGQLSFGQRLALSRNYPRSMLNHGVLRRPPFGYHYETRRHILNTYPRNSYTIRYGLSNVVRNNNRGSPSKGGKKNPKKKNKKKKSDDDDEPPDDTSPSASSPPEASPPEGSPAKGSPPAVNPAPPGGQSSP</sequence>
<gene>
    <name evidence="2" type="ORF">MEUPH1_LOCUS2286</name>
</gene>
<dbReference type="EMBL" id="CARXXK010000001">
    <property type="protein sequence ID" value="CAI6345253.1"/>
    <property type="molecule type" value="Genomic_DNA"/>
</dbReference>
<evidence type="ECO:0000313" key="3">
    <source>
        <dbReference type="Proteomes" id="UP001160148"/>
    </source>
</evidence>
<feature type="region of interest" description="Disordered" evidence="1">
    <location>
        <begin position="75"/>
        <end position="150"/>
    </location>
</feature>
<dbReference type="AlphaFoldDB" id="A0AAV0VR92"/>
<organism evidence="2 3">
    <name type="scientific">Macrosiphum euphorbiae</name>
    <name type="common">potato aphid</name>
    <dbReference type="NCBI Taxonomy" id="13131"/>
    <lineage>
        <taxon>Eukaryota</taxon>
        <taxon>Metazoa</taxon>
        <taxon>Ecdysozoa</taxon>
        <taxon>Arthropoda</taxon>
        <taxon>Hexapoda</taxon>
        <taxon>Insecta</taxon>
        <taxon>Pterygota</taxon>
        <taxon>Neoptera</taxon>
        <taxon>Paraneoptera</taxon>
        <taxon>Hemiptera</taxon>
        <taxon>Sternorrhyncha</taxon>
        <taxon>Aphidomorpha</taxon>
        <taxon>Aphidoidea</taxon>
        <taxon>Aphididae</taxon>
        <taxon>Macrosiphini</taxon>
        <taxon>Macrosiphum</taxon>
    </lineage>
</organism>
<protein>
    <submittedName>
        <fullName evidence="2">Uncharacterized protein</fullName>
    </submittedName>
</protein>
<proteinExistence type="predicted"/>
<reference evidence="2 3" key="1">
    <citation type="submission" date="2023-01" db="EMBL/GenBank/DDBJ databases">
        <authorList>
            <person name="Whitehead M."/>
        </authorList>
    </citation>
    <scope>NUCLEOTIDE SEQUENCE [LARGE SCALE GENOMIC DNA]</scope>
</reference>
<dbReference type="Proteomes" id="UP001160148">
    <property type="component" value="Unassembled WGS sequence"/>
</dbReference>